<comment type="caution">
    <text evidence="8">The sequence shown here is derived from an EMBL/GenBank/DDBJ whole genome shotgun (WGS) entry which is preliminary data.</text>
</comment>
<evidence type="ECO:0000313" key="9">
    <source>
        <dbReference type="Proteomes" id="UP000051256"/>
    </source>
</evidence>
<dbReference type="GO" id="GO:0016990">
    <property type="term" value="F:arginine deiminase activity"/>
    <property type="evidence" value="ECO:0007669"/>
    <property type="project" value="UniProtKB-UniRule"/>
</dbReference>
<dbReference type="GO" id="GO:0019546">
    <property type="term" value="P:L-arginine deiminase pathway"/>
    <property type="evidence" value="ECO:0007669"/>
    <property type="project" value="UniProtKB-UniRule"/>
</dbReference>
<dbReference type="RefSeq" id="WP_054670748.1">
    <property type="nucleotide sequence ID" value="NZ_AYZR01000004.1"/>
</dbReference>
<evidence type="ECO:0000256" key="7">
    <source>
        <dbReference type="PIRSR" id="PIRSR006356-1"/>
    </source>
</evidence>
<comment type="similarity">
    <text evidence="2 6">Belongs to the arginine deiminase family.</text>
</comment>
<comment type="subcellular location">
    <subcellularLocation>
        <location evidence="6">Cytoplasm</location>
    </subcellularLocation>
</comment>
<dbReference type="UniPathway" id="UPA00254">
    <property type="reaction ID" value="UER00364"/>
</dbReference>
<reference evidence="8 9" key="1">
    <citation type="journal article" date="2015" name="Genome Announc.">
        <title>Expanding the biotechnology potential of lactobacilli through comparative genomics of 213 strains and associated genera.</title>
        <authorList>
            <person name="Sun Z."/>
            <person name="Harris H.M."/>
            <person name="McCann A."/>
            <person name="Guo C."/>
            <person name="Argimon S."/>
            <person name="Zhang W."/>
            <person name="Yang X."/>
            <person name="Jeffery I.B."/>
            <person name="Cooney J.C."/>
            <person name="Kagawa T.F."/>
            <person name="Liu W."/>
            <person name="Song Y."/>
            <person name="Salvetti E."/>
            <person name="Wrobel A."/>
            <person name="Rasinkangas P."/>
            <person name="Parkhill J."/>
            <person name="Rea M.C."/>
            <person name="O'Sullivan O."/>
            <person name="Ritari J."/>
            <person name="Douillard F.P."/>
            <person name="Paul Ross R."/>
            <person name="Yang R."/>
            <person name="Briner A.E."/>
            <person name="Felis G.E."/>
            <person name="de Vos W.M."/>
            <person name="Barrangou R."/>
            <person name="Klaenhammer T.R."/>
            <person name="Caufield P.W."/>
            <person name="Cui Y."/>
            <person name="Zhang H."/>
            <person name="O'Toole P.W."/>
        </authorList>
    </citation>
    <scope>NUCLEOTIDE SEQUENCE [LARGE SCALE GENOMIC DNA]</scope>
    <source>
        <strain evidence="8 9">DSM 24302</strain>
    </source>
</reference>
<dbReference type="PANTHER" id="PTHR47271">
    <property type="entry name" value="ARGININE DEIMINASE"/>
    <property type="match status" value="1"/>
</dbReference>
<dbReference type="NCBIfam" id="TIGR01078">
    <property type="entry name" value="arcA"/>
    <property type="match status" value="1"/>
</dbReference>
<dbReference type="STRING" id="1423802.FC56_GL001425"/>
<dbReference type="Pfam" id="PF02274">
    <property type="entry name" value="ADI"/>
    <property type="match status" value="1"/>
</dbReference>
<dbReference type="HAMAP" id="MF_00242">
    <property type="entry name" value="Arg_deiminase"/>
    <property type="match status" value="1"/>
</dbReference>
<organism evidence="8 9">
    <name type="scientific">Lentilactobacillus senioris DSM 24302 = JCM 17472</name>
    <dbReference type="NCBI Taxonomy" id="1423802"/>
    <lineage>
        <taxon>Bacteria</taxon>
        <taxon>Bacillati</taxon>
        <taxon>Bacillota</taxon>
        <taxon>Bacilli</taxon>
        <taxon>Lactobacillales</taxon>
        <taxon>Lactobacillaceae</taxon>
        <taxon>Lentilactobacillus</taxon>
    </lineage>
</organism>
<dbReference type="AlphaFoldDB" id="A0A0R2CXH9"/>
<dbReference type="SUPFAM" id="SSF55909">
    <property type="entry name" value="Pentein"/>
    <property type="match status" value="1"/>
</dbReference>
<name>A0A0R2CXH9_9LACO</name>
<dbReference type="PRINTS" id="PR01466">
    <property type="entry name" value="ARGDEIMINASE"/>
</dbReference>
<dbReference type="Gene3D" id="1.10.3930.10">
    <property type="entry name" value="Arginine deiminase"/>
    <property type="match status" value="1"/>
</dbReference>
<dbReference type="InterPro" id="IPR003876">
    <property type="entry name" value="Arg_deiminase"/>
</dbReference>
<dbReference type="PIRSF" id="PIRSF006356">
    <property type="entry name" value="Arg_deiminase"/>
    <property type="match status" value="1"/>
</dbReference>
<keyword evidence="9" id="KW-1185">Reference proteome</keyword>
<evidence type="ECO:0000256" key="1">
    <source>
        <dbReference type="ARBA" id="ARBA00005213"/>
    </source>
</evidence>
<dbReference type="Gene3D" id="3.75.10.10">
    <property type="entry name" value="L-arginine/glycine Amidinotransferase, Chain A"/>
    <property type="match status" value="1"/>
</dbReference>
<evidence type="ECO:0000313" key="8">
    <source>
        <dbReference type="EMBL" id="KRM94468.1"/>
    </source>
</evidence>
<keyword evidence="3 6" id="KW-0056">Arginine metabolism</keyword>
<feature type="active site" description="Amidino-cysteine intermediate" evidence="6 7">
    <location>
        <position position="401"/>
    </location>
</feature>
<dbReference type="Proteomes" id="UP000051256">
    <property type="component" value="Unassembled WGS sequence"/>
</dbReference>
<evidence type="ECO:0000256" key="5">
    <source>
        <dbReference type="ARBA" id="ARBA00049429"/>
    </source>
</evidence>
<dbReference type="EMBL" id="AYZR01000004">
    <property type="protein sequence ID" value="KRM94468.1"/>
    <property type="molecule type" value="Genomic_DNA"/>
</dbReference>
<gene>
    <name evidence="6" type="primary">arcA</name>
    <name evidence="8" type="ORF">FC56_GL001425</name>
</gene>
<evidence type="ECO:0000256" key="2">
    <source>
        <dbReference type="ARBA" id="ARBA00010206"/>
    </source>
</evidence>
<evidence type="ECO:0000256" key="6">
    <source>
        <dbReference type="HAMAP-Rule" id="MF_00242"/>
    </source>
</evidence>
<dbReference type="PATRIC" id="fig|1423802.4.peg.1443"/>
<proteinExistence type="inferred from homology"/>
<dbReference type="GO" id="GO:0005737">
    <property type="term" value="C:cytoplasm"/>
    <property type="evidence" value="ECO:0007669"/>
    <property type="project" value="UniProtKB-SubCell"/>
</dbReference>
<comment type="pathway">
    <text evidence="1 6">Amino-acid degradation; L-arginine degradation via ADI pathway; carbamoyl phosphate from L-arginine: step 1/2.</text>
</comment>
<keyword evidence="4 6" id="KW-0378">Hydrolase</keyword>
<evidence type="ECO:0000256" key="4">
    <source>
        <dbReference type="ARBA" id="ARBA00022801"/>
    </source>
</evidence>
<protein>
    <recommendedName>
        <fullName evidence="6">Arginine deiminase</fullName>
        <shortName evidence="6">ADI</shortName>
        <ecNumber evidence="6">3.5.3.6</ecNumber>
    </recommendedName>
    <alternativeName>
        <fullName evidence="6">Arginine dihydrolase</fullName>
        <shortName evidence="6">AD</shortName>
    </alternativeName>
</protein>
<comment type="catalytic activity">
    <reaction evidence="5 6">
        <text>L-arginine + H2O = L-citrulline + NH4(+)</text>
        <dbReference type="Rhea" id="RHEA:19597"/>
        <dbReference type="ChEBI" id="CHEBI:15377"/>
        <dbReference type="ChEBI" id="CHEBI:28938"/>
        <dbReference type="ChEBI" id="CHEBI:32682"/>
        <dbReference type="ChEBI" id="CHEBI:57743"/>
        <dbReference type="EC" id="3.5.3.6"/>
    </reaction>
</comment>
<accession>A0A0R2CXH9</accession>
<sequence>MTNPIHIFSEIGNLQTVMLKRPADEVQNFTPQMMQRLLFDDIPYLPIAQKEHDQFAQVLRDNGANVLYLEELVAEVLNGQRPEVKQQFVKTILAESGHTRGAITAALNEFLLNMPTDLMVAKIMAGIRKSELDVGAWSLVRAAEDEDYPYYLDPMPNLYFTRDPSAFIGSGLTINNMTFAARKRESLFTELVINYHPMFAGQNIPVWRDRNQIGRIEGGDELILNDHVVAIGISERTSAEAIEDVARSLFAAGQFDTVLAISIPKTHATMHLDTVFTMVNHDQFTVYPGILDAKGDIDTWIMHPGDDQHDLRVTHRTDLKNVLKEVLNVSELDMIQTGGGDPIIAGREQWNDGSNTLTIAPGVVVTYDRNFVSNQLLIEHGIKVLEVASSELSRGRGGPRCMSCPIARADL</sequence>
<dbReference type="PANTHER" id="PTHR47271:SF2">
    <property type="entry name" value="ARGININE DEIMINASE"/>
    <property type="match status" value="1"/>
</dbReference>
<dbReference type="EC" id="3.5.3.6" evidence="6"/>
<dbReference type="NCBIfam" id="NF002381">
    <property type="entry name" value="PRK01388.1"/>
    <property type="match status" value="1"/>
</dbReference>
<evidence type="ECO:0000256" key="3">
    <source>
        <dbReference type="ARBA" id="ARBA00022503"/>
    </source>
</evidence>
<keyword evidence="6" id="KW-0963">Cytoplasm</keyword>